<evidence type="ECO:0000259" key="2">
    <source>
        <dbReference type="Pfam" id="PF03107"/>
    </source>
</evidence>
<feature type="domain" description="DC1" evidence="2">
    <location>
        <begin position="100"/>
        <end position="148"/>
    </location>
</feature>
<protein>
    <recommendedName>
        <fullName evidence="2">DC1 domain-containing protein</fullName>
    </recommendedName>
</protein>
<feature type="domain" description="DC1" evidence="2">
    <location>
        <begin position="47"/>
        <end position="90"/>
    </location>
</feature>
<comment type="caution">
    <text evidence="3">The sequence shown here is derived from an EMBL/GenBank/DDBJ whole genome shotgun (WGS) entry which is preliminary data.</text>
</comment>
<name>A0ABR2RHX3_9ROSI</name>
<evidence type="ECO:0000313" key="3">
    <source>
        <dbReference type="EMBL" id="KAK9012524.1"/>
    </source>
</evidence>
<feature type="domain" description="DC1" evidence="2">
    <location>
        <begin position="157"/>
        <end position="205"/>
    </location>
</feature>
<dbReference type="PANTHER" id="PTHR46288">
    <property type="entry name" value="PHORBOL-ESTER/DAG-TYPE DOMAIN-CONTAINING PROTEIN"/>
    <property type="match status" value="1"/>
</dbReference>
<dbReference type="Proteomes" id="UP001396334">
    <property type="component" value="Unassembled WGS sequence"/>
</dbReference>
<sequence>MRLGLVVNPPCPLYESSNPSIQIQLEWMCIASSSMGQLSHDLRIQHFSHPHPLDLTLDQLAPCSACKLQPSGSGWMYTCRPCNFTLHTSCSQLPPLISHPSHPAHSLSLLPAPAYPVGYFSCDACGQRGHGFSYHCNQCEFDVHPLCASKPLATHCHSHPCQLHLCFYPPYQTKGFSCDVCRQIGSNHWLYRCNICEFDVHMSCVNTAATTYTTTSTVTASAYTSTPRQAENVQIQAWNSFPGSFQSNHLQYRNGVAAAQPPMNNQIYNNGHGQNNGAAAGNGLMGVAVQGFVDGAAQQVGQSILQSLMGGGGGGGDYNSSSASILGLLF</sequence>
<dbReference type="Pfam" id="PF03107">
    <property type="entry name" value="C1_2"/>
    <property type="match status" value="3"/>
</dbReference>
<dbReference type="InterPro" id="IPR004146">
    <property type="entry name" value="DC1"/>
</dbReference>
<gene>
    <name evidence="3" type="ORF">V6N11_040569</name>
</gene>
<accession>A0ABR2RHX3</accession>
<dbReference type="PANTHER" id="PTHR46288:SF80">
    <property type="entry name" value="CYSTEINE_HISTIDINE-RICH C1 DOMAIN FAMILY PROTEIN"/>
    <property type="match status" value="1"/>
</dbReference>
<dbReference type="EMBL" id="JBBPBN010000022">
    <property type="protein sequence ID" value="KAK9012524.1"/>
    <property type="molecule type" value="Genomic_DNA"/>
</dbReference>
<reference evidence="3 4" key="1">
    <citation type="journal article" date="2024" name="G3 (Bethesda)">
        <title>Genome assembly of Hibiscus sabdariffa L. provides insights into metabolisms of medicinal natural products.</title>
        <authorList>
            <person name="Kim T."/>
        </authorList>
    </citation>
    <scope>NUCLEOTIDE SEQUENCE [LARGE SCALE GENOMIC DNA]</scope>
    <source>
        <strain evidence="3">TK-2024</strain>
        <tissue evidence="3">Old leaves</tissue>
    </source>
</reference>
<keyword evidence="4" id="KW-1185">Reference proteome</keyword>
<evidence type="ECO:0000313" key="4">
    <source>
        <dbReference type="Proteomes" id="UP001396334"/>
    </source>
</evidence>
<evidence type="ECO:0000256" key="1">
    <source>
        <dbReference type="ARBA" id="ARBA00022737"/>
    </source>
</evidence>
<organism evidence="3 4">
    <name type="scientific">Hibiscus sabdariffa</name>
    <name type="common">roselle</name>
    <dbReference type="NCBI Taxonomy" id="183260"/>
    <lineage>
        <taxon>Eukaryota</taxon>
        <taxon>Viridiplantae</taxon>
        <taxon>Streptophyta</taxon>
        <taxon>Embryophyta</taxon>
        <taxon>Tracheophyta</taxon>
        <taxon>Spermatophyta</taxon>
        <taxon>Magnoliopsida</taxon>
        <taxon>eudicotyledons</taxon>
        <taxon>Gunneridae</taxon>
        <taxon>Pentapetalae</taxon>
        <taxon>rosids</taxon>
        <taxon>malvids</taxon>
        <taxon>Malvales</taxon>
        <taxon>Malvaceae</taxon>
        <taxon>Malvoideae</taxon>
        <taxon>Hibiscus</taxon>
    </lineage>
</organism>
<dbReference type="InterPro" id="IPR046349">
    <property type="entry name" value="C1-like_sf"/>
</dbReference>
<dbReference type="SUPFAM" id="SSF57889">
    <property type="entry name" value="Cysteine-rich domain"/>
    <property type="match status" value="2"/>
</dbReference>
<proteinExistence type="predicted"/>
<keyword evidence="1" id="KW-0677">Repeat</keyword>